<protein>
    <recommendedName>
        <fullName evidence="2">RidA family protein</fullName>
    </recommendedName>
</protein>
<dbReference type="CDD" id="cd00448">
    <property type="entry name" value="YjgF_YER057c_UK114_family"/>
    <property type="match status" value="1"/>
</dbReference>
<dbReference type="InterPro" id="IPR035959">
    <property type="entry name" value="RutC-like_sf"/>
</dbReference>
<dbReference type="InterPro" id="IPR006175">
    <property type="entry name" value="YjgF/YER057c/UK114"/>
</dbReference>
<sequence>VPEGWRRPRGYSNAVVARGRQVYVAGQVGWDAQEKFVCADFAGQAAQALRNVMEVLAAADAGPQHIVRMTWYVVDKQEYLASLQAVGDAYRKIIGRHFPAMTAVEVTALIEDKARVEIECTAVVPDHEVTG</sequence>
<feature type="non-terminal residue" evidence="1">
    <location>
        <position position="1"/>
    </location>
</feature>
<evidence type="ECO:0008006" key="2">
    <source>
        <dbReference type="Google" id="ProtNLM"/>
    </source>
</evidence>
<name>A0A382VGK0_9ZZZZ</name>
<proteinExistence type="predicted"/>
<dbReference type="PANTHER" id="PTHR43857">
    <property type="entry name" value="BLR7761 PROTEIN"/>
    <property type="match status" value="1"/>
</dbReference>
<dbReference type="Pfam" id="PF01042">
    <property type="entry name" value="Ribonuc_L-PSP"/>
    <property type="match status" value="1"/>
</dbReference>
<accession>A0A382VGK0</accession>
<dbReference type="AlphaFoldDB" id="A0A382VGK0"/>
<dbReference type="PANTHER" id="PTHR43857:SF1">
    <property type="entry name" value="YJGH FAMILY PROTEIN"/>
    <property type="match status" value="1"/>
</dbReference>
<dbReference type="SUPFAM" id="SSF55298">
    <property type="entry name" value="YjgF-like"/>
    <property type="match status" value="1"/>
</dbReference>
<evidence type="ECO:0000313" key="1">
    <source>
        <dbReference type="EMBL" id="SVD45021.1"/>
    </source>
</evidence>
<reference evidence="1" key="1">
    <citation type="submission" date="2018-05" db="EMBL/GenBank/DDBJ databases">
        <authorList>
            <person name="Lanie J.A."/>
            <person name="Ng W.-L."/>
            <person name="Kazmierczak K.M."/>
            <person name="Andrzejewski T.M."/>
            <person name="Davidsen T.M."/>
            <person name="Wayne K.J."/>
            <person name="Tettelin H."/>
            <person name="Glass J.I."/>
            <person name="Rusch D."/>
            <person name="Podicherti R."/>
            <person name="Tsui H.-C.T."/>
            <person name="Winkler M.E."/>
        </authorList>
    </citation>
    <scope>NUCLEOTIDE SEQUENCE</scope>
</reference>
<gene>
    <name evidence="1" type="ORF">METZ01_LOCUS397875</name>
</gene>
<organism evidence="1">
    <name type="scientific">marine metagenome</name>
    <dbReference type="NCBI Taxonomy" id="408172"/>
    <lineage>
        <taxon>unclassified sequences</taxon>
        <taxon>metagenomes</taxon>
        <taxon>ecological metagenomes</taxon>
    </lineage>
</organism>
<dbReference type="EMBL" id="UINC01151422">
    <property type="protein sequence ID" value="SVD45021.1"/>
    <property type="molecule type" value="Genomic_DNA"/>
</dbReference>
<dbReference type="Gene3D" id="3.30.1330.40">
    <property type="entry name" value="RutC-like"/>
    <property type="match status" value="1"/>
</dbReference>